<evidence type="ECO:0000256" key="3">
    <source>
        <dbReference type="ARBA" id="ARBA00022729"/>
    </source>
</evidence>
<evidence type="ECO:0000256" key="6">
    <source>
        <dbReference type="ARBA" id="ARBA00023157"/>
    </source>
</evidence>
<dbReference type="SUPFAM" id="SSF49265">
    <property type="entry name" value="Fibronectin type III"/>
    <property type="match status" value="3"/>
</dbReference>
<dbReference type="InterPro" id="IPR000859">
    <property type="entry name" value="CUB_dom"/>
</dbReference>
<comment type="caution">
    <text evidence="7">Lacks conserved residue(s) required for the propagation of feature annotation.</text>
</comment>
<dbReference type="Pfam" id="PF23283">
    <property type="entry name" value="D8C_UMOD"/>
    <property type="match status" value="2"/>
</dbReference>
<dbReference type="GeneID" id="116303578"/>
<feature type="domain" description="Fibronectin type-III" evidence="11">
    <location>
        <begin position="656"/>
        <end position="758"/>
    </location>
</feature>
<dbReference type="GO" id="GO:0007160">
    <property type="term" value="P:cell-matrix adhesion"/>
    <property type="evidence" value="ECO:0007669"/>
    <property type="project" value="InterPro"/>
</dbReference>
<evidence type="ECO:0000313" key="16">
    <source>
        <dbReference type="RefSeq" id="XP_031569004.1"/>
    </source>
</evidence>
<evidence type="ECO:0000256" key="8">
    <source>
        <dbReference type="SAM" id="MobiDB-lite"/>
    </source>
</evidence>
<dbReference type="PROSITE" id="PS51233">
    <property type="entry name" value="VWFD"/>
    <property type="match status" value="1"/>
</dbReference>
<sequence length="1682" mass="188184">MLLKYFLVISTVVVTFVPYKATGVMVNPVENTEEGTGPGSQPSGQHKAVPISMSSRSGQRLQIPPYQECFKYTILSNADHAQEALTFQPLPNCDPFTPGWYRFSGDAGDKMPSTCVPYLRCGTLAPGWMNANHPLTNGSIIQREVCFNWNGNCCEYKTNIRVRNRGHFYVYEFPITPNCWSRYCGNALGPLNKTMQCGGNLTSLTGQITSPGYPNYMEPITCHWTIKSPFDGNILLYFENITLGHGDCSSNSILVDTNGQTQTFCTTQKDSMSVIGQKVVNIHCHSTGWKMKAGFKVRYAMVNGNLENAETQSKWNISVKVNGSSAIEVSWQALNGSFLKPSEYVYGYVVVCKPVNQRSLYVLTEPDTATISISGLTGGTEYKVQVVALVSGYGKKNIKPMFGSNKITVNSDKGECKYYNNLTSWDRAQGVAGDAKCDRYFLGSLGIVWYRFSGMAGTQIATSCVPKSRCGTAAPGWMSGTHPAVRDGIVTRTVCYHWIENCCTFYNTIKVRNCGGFYVYKLYPQHFCNLRYCGNKGGCGKSINDTSGTLTSPGYPTRIYWNSKCQWNFTAPSPSGVIVVIVEHLSIPISSRCLVFNLTFEDSNGLQIGKVCGVRRFITWMSRGSAKLRFHSSRATSRWVGFKARYFVFSGALTNIPESLQWPGVSVQPISSTAITVQWGPHPALPGSPSVTEYLIICVPDGLPLNATVFTTDISQNSLVENGLMKYTNYTTQIVVQNSQNNFQYLGSQKIYKTTSEDVPSEGPANISAIAKGNAMMVSWQPIPKLARNGIITYYVIFYKKAWTSENWAEMNVGKPTNENMPMTAYLRGLEPATEYRIQIAGVTTVGVGTKSKAVFAISGCDDVKNATGNQFTWTFSSPRHPGNYLSNLDCTWQIFSEKKMNVYVVFYTFHVEDGCSDKVVVKQADGKINDYCGKKDPFAVKLSSEAGFVKLKTDGGLEESGFLARVFAVTNSLGVQYDIEPGQKTTTITFSLQKYKGSILEYVVLYKKGSSSDLEYNVTLTTTNKAILTGLELRYEYQAFVLIHTTKGVFRGPMSKTFGLLRPSATPGTKMPEPTSLPKVNEKLGMYLYGVAAGDSLLPNTHDYSTRCFTLDIPDDGMQFFTKRHHKIHICRNGLLLFETPQLIRWPHRFSEQHELLRNAAMLAPYWALTDVEDSFVTLGISKVYYQEYKDTDNSWESKTILPQASYHVKNHFDTSGVNSLVANFKAKWVLKVTWVDLRFPSTTKLALSQKNTFQAVVMTDGTLSFAMYNYPPNGIQWAAPTQRKYYSLYAAYNNHGLPVVGFNSGEHNRVVPRYYDVIGSGTPGIVNINQLNGSTVYPTNKLDSPWDFKIHESPGTWFFRLEDINRVDFKQQCIDWYKREPDHRKYTEHLEPCPCTYRQAWWDERFEMDPQERHRICAYTVFKSVHGWGQECCYERSTGALIKGYPDGGTARKQYLRVKKTIKENEYITCCIYSNMCHLYYKRRPTNNCFGYKETEWSWLWGDPHFVTLDGLNYTFNGLGEYIMADISNGLFQLQARTKLVEGGGKATVFVSAVARQTGTSAVQVNLKSDEGLEVLVNGTVIDHSTLTNTTTRYNGSVALSRPDNTSITVLFPCGISVKMTDVKDSLAILLAAPERFKNKTRGLLGVWNDDPEDDLTTPTGRVLPTNATGRMLHYEFGQK</sequence>
<dbReference type="Pfam" id="PF00041">
    <property type="entry name" value="fn3"/>
    <property type="match status" value="2"/>
</dbReference>
<reference evidence="16" key="1">
    <citation type="submission" date="2025-08" db="UniProtKB">
        <authorList>
            <consortium name="RefSeq"/>
        </authorList>
    </citation>
    <scope>IDENTIFICATION</scope>
    <source>
        <tissue evidence="16">Tentacle</tissue>
    </source>
</reference>
<evidence type="ECO:0000256" key="1">
    <source>
        <dbReference type="ARBA" id="ARBA00004370"/>
    </source>
</evidence>
<proteinExistence type="predicted"/>
<dbReference type="Pfam" id="PF00094">
    <property type="entry name" value="VWD"/>
    <property type="match status" value="1"/>
</dbReference>
<dbReference type="SMART" id="SM00216">
    <property type="entry name" value="VWD"/>
    <property type="match status" value="1"/>
</dbReference>
<dbReference type="CDD" id="cd00041">
    <property type="entry name" value="CUB"/>
    <property type="match status" value="3"/>
</dbReference>
<evidence type="ECO:0000256" key="4">
    <source>
        <dbReference type="ARBA" id="ARBA00022989"/>
    </source>
</evidence>
<dbReference type="RefSeq" id="XP_031569004.1">
    <property type="nucleotide sequence ID" value="XM_031713144.1"/>
</dbReference>
<accession>A0A6P8IQ28</accession>
<dbReference type="KEGG" id="aten:116303578"/>
<dbReference type="Pfam" id="PF00431">
    <property type="entry name" value="CUB"/>
    <property type="match status" value="3"/>
</dbReference>
<name>A0A6P8IQ28_ACTTE</name>
<dbReference type="PANTHER" id="PTHR13802:SF52">
    <property type="entry name" value="MUCIN-4"/>
    <property type="match status" value="1"/>
</dbReference>
<keyword evidence="4" id="KW-1133">Transmembrane helix</keyword>
<dbReference type="InterPro" id="IPR051495">
    <property type="entry name" value="Epithelial_Barrier/Signaling"/>
</dbReference>
<dbReference type="PANTHER" id="PTHR13802">
    <property type="entry name" value="MUCIN 4-RELATED"/>
    <property type="match status" value="1"/>
</dbReference>
<dbReference type="OrthoDB" id="6051552at2759"/>
<dbReference type="SUPFAM" id="SSF49854">
    <property type="entry name" value="Spermadhesin, CUB domain"/>
    <property type="match status" value="3"/>
</dbReference>
<dbReference type="InterPro" id="IPR035914">
    <property type="entry name" value="Sperma_CUB_dom_sf"/>
</dbReference>
<dbReference type="GO" id="GO:0016020">
    <property type="term" value="C:membrane"/>
    <property type="evidence" value="ECO:0007669"/>
    <property type="project" value="UniProtKB-SubCell"/>
</dbReference>
<keyword evidence="2" id="KW-0812">Transmembrane</keyword>
<dbReference type="InterPro" id="IPR057774">
    <property type="entry name" value="D8C_UMOD/GP2/OIT3-like"/>
</dbReference>
<keyword evidence="6 7" id="KW-1015">Disulfide bond</keyword>
<keyword evidence="5" id="KW-0472">Membrane</keyword>
<dbReference type="Gene3D" id="2.60.40.10">
    <property type="entry name" value="Immunoglobulins"/>
    <property type="match status" value="3"/>
</dbReference>
<dbReference type="PROSITE" id="PS51220">
    <property type="entry name" value="NIDO"/>
    <property type="match status" value="1"/>
</dbReference>
<evidence type="ECO:0000259" key="11">
    <source>
        <dbReference type="PROSITE" id="PS50853"/>
    </source>
</evidence>
<feature type="disulfide bond" evidence="7">
    <location>
        <begin position="916"/>
        <end position="933"/>
    </location>
</feature>
<comment type="subcellular location">
    <subcellularLocation>
        <location evidence="1">Membrane</location>
    </subcellularLocation>
</comment>
<dbReference type="InParanoid" id="A0A6P8IQ28"/>
<feature type="chain" id="PRO_5028087786" evidence="9">
    <location>
        <begin position="24"/>
        <end position="1682"/>
    </location>
</feature>
<evidence type="ECO:0000259" key="13">
    <source>
        <dbReference type="PROSITE" id="PS51220"/>
    </source>
</evidence>
<dbReference type="InterPro" id="IPR036116">
    <property type="entry name" value="FN3_sf"/>
</dbReference>
<evidence type="ECO:0000259" key="14">
    <source>
        <dbReference type="PROSITE" id="PS51233"/>
    </source>
</evidence>
<feature type="domain" description="AMOP" evidence="12">
    <location>
        <begin position="1367"/>
        <end position="1486"/>
    </location>
</feature>
<keyword evidence="15" id="KW-1185">Reference proteome</keyword>
<evidence type="ECO:0000256" key="2">
    <source>
        <dbReference type="ARBA" id="ARBA00022692"/>
    </source>
</evidence>
<dbReference type="InterPro" id="IPR001846">
    <property type="entry name" value="VWF_type-D"/>
</dbReference>
<dbReference type="Proteomes" id="UP000515163">
    <property type="component" value="Unplaced"/>
</dbReference>
<dbReference type="PROSITE" id="PS50853">
    <property type="entry name" value="FN3"/>
    <property type="match status" value="3"/>
</dbReference>
<feature type="domain" description="Fibronectin type-III" evidence="11">
    <location>
        <begin position="760"/>
        <end position="863"/>
    </location>
</feature>
<feature type="domain" description="CUB" evidence="10">
    <location>
        <begin position="861"/>
        <end position="970"/>
    </location>
</feature>
<evidence type="ECO:0000256" key="9">
    <source>
        <dbReference type="SAM" id="SignalP"/>
    </source>
</evidence>
<organism evidence="15 16">
    <name type="scientific">Actinia tenebrosa</name>
    <name type="common">Australian red waratah sea anemone</name>
    <dbReference type="NCBI Taxonomy" id="6105"/>
    <lineage>
        <taxon>Eukaryota</taxon>
        <taxon>Metazoa</taxon>
        <taxon>Cnidaria</taxon>
        <taxon>Anthozoa</taxon>
        <taxon>Hexacorallia</taxon>
        <taxon>Actiniaria</taxon>
        <taxon>Actiniidae</taxon>
        <taxon>Actinia</taxon>
    </lineage>
</organism>
<dbReference type="InterPro" id="IPR005533">
    <property type="entry name" value="AMOP_dom"/>
</dbReference>
<dbReference type="SMART" id="SM00539">
    <property type="entry name" value="NIDO"/>
    <property type="match status" value="1"/>
</dbReference>
<dbReference type="CDD" id="cd00063">
    <property type="entry name" value="FN3"/>
    <property type="match status" value="3"/>
</dbReference>
<feature type="signal peptide" evidence="9">
    <location>
        <begin position="1"/>
        <end position="23"/>
    </location>
</feature>
<feature type="domain" description="CUB" evidence="10">
    <location>
        <begin position="197"/>
        <end position="302"/>
    </location>
</feature>
<dbReference type="InterPro" id="IPR013783">
    <property type="entry name" value="Ig-like_fold"/>
</dbReference>
<feature type="domain" description="Fibronectin type-III" evidence="11">
    <location>
        <begin position="313"/>
        <end position="412"/>
    </location>
</feature>
<dbReference type="Gene3D" id="2.60.120.290">
    <property type="entry name" value="Spermadhesin, CUB domain"/>
    <property type="match status" value="3"/>
</dbReference>
<evidence type="ECO:0000259" key="10">
    <source>
        <dbReference type="PROSITE" id="PS01180"/>
    </source>
</evidence>
<evidence type="ECO:0000256" key="5">
    <source>
        <dbReference type="ARBA" id="ARBA00023136"/>
    </source>
</evidence>
<feature type="domain" description="NIDO" evidence="13">
    <location>
        <begin position="1166"/>
        <end position="1355"/>
    </location>
</feature>
<dbReference type="SMART" id="SM00060">
    <property type="entry name" value="FN3"/>
    <property type="match status" value="3"/>
</dbReference>
<dbReference type="SMART" id="SM00723">
    <property type="entry name" value="AMOP"/>
    <property type="match status" value="1"/>
</dbReference>
<dbReference type="InterPro" id="IPR003961">
    <property type="entry name" value="FN3_dom"/>
</dbReference>
<evidence type="ECO:0000313" key="15">
    <source>
        <dbReference type="Proteomes" id="UP000515163"/>
    </source>
</evidence>
<feature type="disulfide bond" evidence="7">
    <location>
        <begin position="248"/>
        <end position="265"/>
    </location>
</feature>
<dbReference type="PROSITE" id="PS01180">
    <property type="entry name" value="CUB"/>
    <property type="match status" value="3"/>
</dbReference>
<gene>
    <name evidence="16" type="primary">LOC116303578</name>
</gene>
<keyword evidence="3 9" id="KW-0732">Signal</keyword>
<evidence type="ECO:0000259" key="12">
    <source>
        <dbReference type="PROSITE" id="PS50856"/>
    </source>
</evidence>
<feature type="domain" description="VWFD" evidence="14">
    <location>
        <begin position="1498"/>
        <end position="1682"/>
    </location>
</feature>
<dbReference type="PROSITE" id="PS50856">
    <property type="entry name" value="AMOP"/>
    <property type="match status" value="1"/>
</dbReference>
<evidence type="ECO:0000256" key="7">
    <source>
        <dbReference type="PROSITE-ProRule" id="PRU00059"/>
    </source>
</evidence>
<feature type="non-terminal residue" evidence="16">
    <location>
        <position position="1682"/>
    </location>
</feature>
<feature type="region of interest" description="Disordered" evidence="8">
    <location>
        <begin position="30"/>
        <end position="50"/>
    </location>
</feature>
<dbReference type="InterPro" id="IPR003886">
    <property type="entry name" value="NIDO_dom"/>
</dbReference>
<dbReference type="Pfam" id="PF06119">
    <property type="entry name" value="NIDO"/>
    <property type="match status" value="1"/>
</dbReference>
<dbReference type="SMART" id="SM00042">
    <property type="entry name" value="CUB"/>
    <property type="match status" value="3"/>
</dbReference>
<protein>
    <submittedName>
        <fullName evidence="16">Uncharacterized protein LOC116303578</fullName>
    </submittedName>
</protein>
<feature type="domain" description="CUB" evidence="10">
    <location>
        <begin position="539"/>
        <end position="649"/>
    </location>
</feature>